<name>A0A6G4XIP5_9ACTN</name>
<evidence type="ECO:0000256" key="4">
    <source>
        <dbReference type="ARBA" id="ARBA00022989"/>
    </source>
</evidence>
<evidence type="ECO:0000313" key="10">
    <source>
        <dbReference type="Proteomes" id="UP000481109"/>
    </source>
</evidence>
<sequence length="479" mass="50233">MNLFKRAWWRLTAHLGKTVMLVGLFFVICTLVLSGFLIQSAAARAAESAKNSVGAVATMQLDLNALIDSGKMQQGSGGTPGMIGAEGDLHRSLVDKICTSSVVASCNYMKDGVAAPTDQVKLHQPVPAPAGQDSGGVDFFKADGIRDLDAVKDFRNGDSKIVAGSGIEPDSRSDMVVIEERVAKDNHLEVGDKVELNANIQNPDGRLSTKETDFVIGGIYRNNTADTGTYVPPMMAPSNQIYVTPDGATRLDGKKVGADGGVIKEATFTLRDPGDLGRLKQDAEAAGADLRIFPLTVNDKQYKTLVGPINKTADFASVTVWLVAVAGTVILALIIASNLRERRKEMGVLLSLGEKKPKLLGQHLVEVVACAVLAIGFAAGASQFLSQAIGDQLLSGEVSAANEQAANEAGKPDPSDPTGGANRSDEPEVEPIDSMDIRTGPADIAKVGATGLGIAALATLVPGARVLRLNPRDILTKGD</sequence>
<dbReference type="PANTHER" id="PTHR30572:SF9">
    <property type="entry name" value="ABC TRANSPORTER PERMEASE PROTEIN"/>
    <property type="match status" value="1"/>
</dbReference>
<evidence type="ECO:0000256" key="3">
    <source>
        <dbReference type="ARBA" id="ARBA00022692"/>
    </source>
</evidence>
<evidence type="ECO:0000259" key="8">
    <source>
        <dbReference type="Pfam" id="PF02687"/>
    </source>
</evidence>
<feature type="transmembrane region" description="Helical" evidence="7">
    <location>
        <begin position="364"/>
        <end position="385"/>
    </location>
</feature>
<reference evidence="9 10" key="1">
    <citation type="submission" date="2020-02" db="EMBL/GenBank/DDBJ databases">
        <title>Whole-genome analyses of novel actinobacteria.</title>
        <authorList>
            <person name="Sahin N."/>
            <person name="Tokatli A."/>
        </authorList>
    </citation>
    <scope>NUCLEOTIDE SEQUENCE [LARGE SCALE GENOMIC DNA]</scope>
    <source>
        <strain evidence="9 10">YC504</strain>
    </source>
</reference>
<keyword evidence="10" id="KW-1185">Reference proteome</keyword>
<dbReference type="RefSeq" id="WP_165332883.1">
    <property type="nucleotide sequence ID" value="NZ_JAAKZW010000064.1"/>
</dbReference>
<feature type="transmembrane region" description="Helical" evidence="7">
    <location>
        <begin position="315"/>
        <end position="336"/>
    </location>
</feature>
<feature type="domain" description="ABC3 transporter permease C-terminal" evidence="8">
    <location>
        <begin position="319"/>
        <end position="471"/>
    </location>
</feature>
<dbReference type="PANTHER" id="PTHR30572">
    <property type="entry name" value="MEMBRANE COMPONENT OF TRANSPORTER-RELATED"/>
    <property type="match status" value="1"/>
</dbReference>
<keyword evidence="4 7" id="KW-1133">Transmembrane helix</keyword>
<comment type="subcellular location">
    <subcellularLocation>
        <location evidence="1">Cell membrane</location>
        <topology evidence="1">Multi-pass membrane protein</topology>
    </subcellularLocation>
</comment>
<dbReference type="EMBL" id="JAAKZW010000064">
    <property type="protein sequence ID" value="NGO77415.1"/>
    <property type="molecule type" value="Genomic_DNA"/>
</dbReference>
<dbReference type="AlphaFoldDB" id="A0A6G4XIP5"/>
<comment type="caution">
    <text evidence="9">The sequence shown here is derived from an EMBL/GenBank/DDBJ whole genome shotgun (WGS) entry which is preliminary data.</text>
</comment>
<dbReference type="Pfam" id="PF02687">
    <property type="entry name" value="FtsX"/>
    <property type="match status" value="1"/>
</dbReference>
<evidence type="ECO:0000256" key="6">
    <source>
        <dbReference type="SAM" id="MobiDB-lite"/>
    </source>
</evidence>
<dbReference type="Proteomes" id="UP000481109">
    <property type="component" value="Unassembled WGS sequence"/>
</dbReference>
<organism evidence="9 10">
    <name type="scientific">Streptomyces mesophilus</name>
    <dbReference type="NCBI Taxonomy" id="1775132"/>
    <lineage>
        <taxon>Bacteria</taxon>
        <taxon>Bacillati</taxon>
        <taxon>Actinomycetota</taxon>
        <taxon>Actinomycetes</taxon>
        <taxon>Kitasatosporales</taxon>
        <taxon>Streptomycetaceae</taxon>
        <taxon>Streptomyces</taxon>
    </lineage>
</organism>
<evidence type="ECO:0000313" key="9">
    <source>
        <dbReference type="EMBL" id="NGO77415.1"/>
    </source>
</evidence>
<dbReference type="GO" id="GO:0005886">
    <property type="term" value="C:plasma membrane"/>
    <property type="evidence" value="ECO:0007669"/>
    <property type="project" value="UniProtKB-SubCell"/>
</dbReference>
<dbReference type="GO" id="GO:0022857">
    <property type="term" value="F:transmembrane transporter activity"/>
    <property type="evidence" value="ECO:0007669"/>
    <property type="project" value="TreeGrafter"/>
</dbReference>
<feature type="region of interest" description="Disordered" evidence="6">
    <location>
        <begin position="402"/>
        <end position="437"/>
    </location>
</feature>
<protein>
    <submittedName>
        <fullName evidence="9">ABC transporter permease</fullName>
    </submittedName>
</protein>
<dbReference type="InterPro" id="IPR003838">
    <property type="entry name" value="ABC3_permease_C"/>
</dbReference>
<gene>
    <name evidence="9" type="ORF">G6045_17360</name>
</gene>
<evidence type="ECO:0000256" key="1">
    <source>
        <dbReference type="ARBA" id="ARBA00004651"/>
    </source>
</evidence>
<dbReference type="InterPro" id="IPR050250">
    <property type="entry name" value="Macrolide_Exporter_MacB"/>
</dbReference>
<evidence type="ECO:0000256" key="7">
    <source>
        <dbReference type="SAM" id="Phobius"/>
    </source>
</evidence>
<evidence type="ECO:0000256" key="5">
    <source>
        <dbReference type="ARBA" id="ARBA00023136"/>
    </source>
</evidence>
<accession>A0A6G4XIP5</accession>
<proteinExistence type="predicted"/>
<evidence type="ECO:0000256" key="2">
    <source>
        <dbReference type="ARBA" id="ARBA00022475"/>
    </source>
</evidence>
<keyword evidence="3 7" id="KW-0812">Transmembrane</keyword>
<keyword evidence="2" id="KW-1003">Cell membrane</keyword>
<keyword evidence="5 7" id="KW-0472">Membrane</keyword>